<proteinExistence type="predicted"/>
<reference evidence="2 3" key="1">
    <citation type="journal article" date="2021" name="bioRxiv">
        <title>Unraveling nitrogen, sulfur and carbon metabolic pathways and microbial community transcriptional responses to substrate deprivation and toxicity stresses in a bioreactor mimicking anoxic brackish coastal sediment conditions.</title>
        <authorList>
            <person name="Martins P.D."/>
            <person name="Echeveste M.J."/>
            <person name="Arshad A."/>
            <person name="Kurth J."/>
            <person name="Ouboter H."/>
            <person name="Jetten M.S.M."/>
            <person name="Welte C.U."/>
        </authorList>
    </citation>
    <scope>NUCLEOTIDE SEQUENCE [LARGE SCALE GENOMIC DNA]</scope>
    <source>
        <strain evidence="2">MAG_38</strain>
    </source>
</reference>
<dbReference type="InterPro" id="IPR043519">
    <property type="entry name" value="NT_sf"/>
</dbReference>
<dbReference type="EMBL" id="JAIOIU010000102">
    <property type="protein sequence ID" value="MBZ0160121.1"/>
    <property type="molecule type" value="Genomic_DNA"/>
</dbReference>
<evidence type="ECO:0000259" key="1">
    <source>
        <dbReference type="Pfam" id="PF18765"/>
    </source>
</evidence>
<dbReference type="Pfam" id="PF18765">
    <property type="entry name" value="Polbeta"/>
    <property type="match status" value="1"/>
</dbReference>
<dbReference type="InterPro" id="IPR041633">
    <property type="entry name" value="Polbeta"/>
</dbReference>
<evidence type="ECO:0000313" key="3">
    <source>
        <dbReference type="Proteomes" id="UP001197609"/>
    </source>
</evidence>
<dbReference type="Proteomes" id="UP001197609">
    <property type="component" value="Unassembled WGS sequence"/>
</dbReference>
<dbReference type="PANTHER" id="PTHR43852:SF3">
    <property type="entry name" value="NUCLEOTIDYLTRANSFERASE"/>
    <property type="match status" value="1"/>
</dbReference>
<dbReference type="PANTHER" id="PTHR43852">
    <property type="entry name" value="NUCLEOTIDYLTRANSFERASE"/>
    <property type="match status" value="1"/>
</dbReference>
<feature type="domain" description="Polymerase beta nucleotidyltransferase" evidence="1">
    <location>
        <begin position="18"/>
        <end position="105"/>
    </location>
</feature>
<evidence type="ECO:0000313" key="2">
    <source>
        <dbReference type="EMBL" id="MBZ0160121.1"/>
    </source>
</evidence>
<dbReference type="AlphaFoldDB" id="A0AAJ1AJ47"/>
<name>A0AAJ1AJ47_9BACT</name>
<dbReference type="SUPFAM" id="SSF81301">
    <property type="entry name" value="Nucleotidyltransferase"/>
    <property type="match status" value="1"/>
</dbReference>
<dbReference type="Gene3D" id="3.30.460.10">
    <property type="entry name" value="Beta Polymerase, domain 2"/>
    <property type="match status" value="1"/>
</dbReference>
<accession>A0AAJ1AJ47</accession>
<gene>
    <name evidence="2" type="ORF">K8G79_08310</name>
</gene>
<organism evidence="2 3">
    <name type="scientific">Candidatus Methylomirabilis tolerans</name>
    <dbReference type="NCBI Taxonomy" id="3123416"/>
    <lineage>
        <taxon>Bacteria</taxon>
        <taxon>Candidatus Methylomirabilota</taxon>
        <taxon>Candidatus Methylomirabilia</taxon>
        <taxon>Candidatus Methylomirabilales</taxon>
        <taxon>Candidatus Methylomirabilaceae</taxon>
        <taxon>Candidatus Methylomirabilis</taxon>
    </lineage>
</organism>
<sequence>MKRLYRLSQEERSAIRDQIAAELSREPDVLFAYVYGSFVDSDAFHDVDIGIYLSTDQTNGDIAANLSAHLSGKIKMPVDARVLNGAPVSFRFHVLRGECLLSRNDDLRTDIMEDTMRRYFDIAPVLRHATKEAFGT</sequence>
<comment type="caution">
    <text evidence="2">The sequence shown here is derived from an EMBL/GenBank/DDBJ whole genome shotgun (WGS) entry which is preliminary data.</text>
</comment>
<protein>
    <submittedName>
        <fullName evidence="2">Nucleotidyltransferase domain-containing protein</fullName>
    </submittedName>
</protein>
<dbReference type="InterPro" id="IPR052930">
    <property type="entry name" value="TA_antitoxin_MntA"/>
</dbReference>